<proteinExistence type="predicted"/>
<accession>A0ABV7N8M5</accession>
<gene>
    <name evidence="1" type="ORF">ACFOEO_08220</name>
</gene>
<dbReference type="InterPro" id="IPR007362">
    <property type="entry name" value="DUF429"/>
</dbReference>
<dbReference type="Pfam" id="PF04250">
    <property type="entry name" value="DUF429"/>
    <property type="match status" value="1"/>
</dbReference>
<dbReference type="EMBL" id="JBHRVQ010000001">
    <property type="protein sequence ID" value="MFC3388552.1"/>
    <property type="molecule type" value="Genomic_DNA"/>
</dbReference>
<dbReference type="PIRSF" id="PIRSF018008">
    <property type="entry name" value="UCP018008"/>
    <property type="match status" value="1"/>
</dbReference>
<comment type="caution">
    <text evidence="1">The sequence shown here is derived from an EMBL/GenBank/DDBJ whole genome shotgun (WGS) entry which is preliminary data.</text>
</comment>
<name>A0ABV7N8M5_9STAP</name>
<dbReference type="InterPro" id="IPR008306">
    <property type="entry name" value="UCP018008"/>
</dbReference>
<dbReference type="RefSeq" id="WP_380654199.1">
    <property type="nucleotide sequence ID" value="NZ_JBHRVQ010000001.1"/>
</dbReference>
<evidence type="ECO:0000313" key="1">
    <source>
        <dbReference type="EMBL" id="MFC3388552.1"/>
    </source>
</evidence>
<sequence>MKFIGIDLAWTYKNESGICVLNESGEVERLDAAVFSNTDITDIIMAYRGEPMTIAIDAPLIVNNVTGGRGAESALMRARINGHRLFAFNSSRSFLTKRFGDIRGEILTNEIKSVLPEVEIGYRHNETNIVETFPTGICCGLFPDMFPIRYKKKRRVSFKESCEEMERLIERFSRIEDAGEVRGLMTKLSREEKGYTRRLHKHLEDKIDAFLCAYGMYTIYKKQSGVNIYGDEQDGFILIPVKIDKTLN</sequence>
<reference evidence="2" key="1">
    <citation type="journal article" date="2019" name="Int. J. Syst. Evol. Microbiol.">
        <title>The Global Catalogue of Microorganisms (GCM) 10K type strain sequencing project: providing services to taxonomists for standard genome sequencing and annotation.</title>
        <authorList>
            <consortium name="The Broad Institute Genomics Platform"/>
            <consortium name="The Broad Institute Genome Sequencing Center for Infectious Disease"/>
            <person name="Wu L."/>
            <person name="Ma J."/>
        </authorList>
    </citation>
    <scope>NUCLEOTIDE SEQUENCE [LARGE SCALE GENOMIC DNA]</scope>
    <source>
        <strain evidence="2">CCM 7756</strain>
    </source>
</reference>
<keyword evidence="2" id="KW-1185">Reference proteome</keyword>
<organism evidence="1 2">
    <name type="scientific">Salinicoccus sesuvii</name>
    <dbReference type="NCBI Taxonomy" id="868281"/>
    <lineage>
        <taxon>Bacteria</taxon>
        <taxon>Bacillati</taxon>
        <taxon>Bacillota</taxon>
        <taxon>Bacilli</taxon>
        <taxon>Bacillales</taxon>
        <taxon>Staphylococcaceae</taxon>
        <taxon>Salinicoccus</taxon>
    </lineage>
</organism>
<dbReference type="Proteomes" id="UP001595637">
    <property type="component" value="Unassembled WGS sequence"/>
</dbReference>
<protein>
    <submittedName>
        <fullName evidence="1">DUF429 domain-containing protein</fullName>
    </submittedName>
</protein>
<evidence type="ECO:0000313" key="2">
    <source>
        <dbReference type="Proteomes" id="UP001595637"/>
    </source>
</evidence>